<dbReference type="InterPro" id="IPR052029">
    <property type="entry name" value="PpiD_chaperone"/>
</dbReference>
<dbReference type="RefSeq" id="WP_346784561.1">
    <property type="nucleotide sequence ID" value="NZ_JBDLBR010000002.1"/>
</dbReference>
<evidence type="ECO:0000256" key="6">
    <source>
        <dbReference type="ARBA" id="ARBA00022989"/>
    </source>
</evidence>
<keyword evidence="8" id="KW-0143">Chaperone</keyword>
<evidence type="ECO:0000256" key="3">
    <source>
        <dbReference type="ARBA" id="ARBA00022475"/>
    </source>
</evidence>
<keyword evidence="7" id="KW-0472">Membrane</keyword>
<accession>A0ABV0CZ51</accession>
<comment type="similarity">
    <text evidence="11">Belongs to the PpiD chaperone family.</text>
</comment>
<dbReference type="Pfam" id="PF13145">
    <property type="entry name" value="Rotamase_2"/>
    <property type="match status" value="1"/>
</dbReference>
<keyword evidence="16" id="KW-1185">Reference proteome</keyword>
<evidence type="ECO:0000256" key="2">
    <source>
        <dbReference type="ARBA" id="ARBA00018370"/>
    </source>
</evidence>
<evidence type="ECO:0000313" key="16">
    <source>
        <dbReference type="Proteomes" id="UP001484535"/>
    </source>
</evidence>
<dbReference type="PANTHER" id="PTHR47529:SF1">
    <property type="entry name" value="PERIPLASMIC CHAPERONE PPID"/>
    <property type="match status" value="1"/>
</dbReference>
<dbReference type="SUPFAM" id="SSF109998">
    <property type="entry name" value="Triger factor/SurA peptide-binding domain-like"/>
    <property type="match status" value="1"/>
</dbReference>
<evidence type="ECO:0000256" key="9">
    <source>
        <dbReference type="ARBA" id="ARBA00030642"/>
    </source>
</evidence>
<keyword evidence="6" id="KW-1133">Transmembrane helix</keyword>
<evidence type="ECO:0000256" key="4">
    <source>
        <dbReference type="ARBA" id="ARBA00022519"/>
    </source>
</evidence>
<dbReference type="PANTHER" id="PTHR47529">
    <property type="entry name" value="PEPTIDYL-PROLYL CIS-TRANS ISOMERASE D"/>
    <property type="match status" value="1"/>
</dbReference>
<proteinExistence type="inferred from homology"/>
<dbReference type="InterPro" id="IPR046357">
    <property type="entry name" value="PPIase_dom_sf"/>
</dbReference>
<evidence type="ECO:0000256" key="5">
    <source>
        <dbReference type="ARBA" id="ARBA00022692"/>
    </source>
</evidence>
<comment type="subcellular location">
    <subcellularLocation>
        <location evidence="1">Cell inner membrane</location>
        <topology evidence="1">Single-pass type II membrane protein</topology>
        <orientation evidence="1">Periplasmic side</orientation>
    </subcellularLocation>
</comment>
<keyword evidence="3" id="KW-1003">Cell membrane</keyword>
<evidence type="ECO:0000256" key="8">
    <source>
        <dbReference type="ARBA" id="ARBA00023186"/>
    </source>
</evidence>
<evidence type="ECO:0000256" key="1">
    <source>
        <dbReference type="ARBA" id="ARBA00004382"/>
    </source>
</evidence>
<name>A0ABV0CZ51_9SPHN</name>
<dbReference type="InterPro" id="IPR000297">
    <property type="entry name" value="PPIase_PpiC"/>
</dbReference>
<dbReference type="Gene3D" id="1.10.4030.10">
    <property type="entry name" value="Porin chaperone SurA, peptide-binding domain"/>
    <property type="match status" value="1"/>
</dbReference>
<keyword evidence="4" id="KW-0997">Cell inner membrane</keyword>
<dbReference type="Pfam" id="PF13624">
    <property type="entry name" value="SurA_N_3"/>
    <property type="match status" value="1"/>
</dbReference>
<dbReference type="EMBL" id="JBDLBR010000002">
    <property type="protein sequence ID" value="MEN7537112.1"/>
    <property type="molecule type" value="Genomic_DNA"/>
</dbReference>
<evidence type="ECO:0000259" key="14">
    <source>
        <dbReference type="Pfam" id="PF13145"/>
    </source>
</evidence>
<reference evidence="15 16" key="1">
    <citation type="submission" date="2024-05" db="EMBL/GenBank/DDBJ databases">
        <authorList>
            <person name="Park S."/>
        </authorList>
    </citation>
    <scope>NUCLEOTIDE SEQUENCE [LARGE SCALE GENOMIC DNA]</scope>
    <source>
        <strain evidence="15 16">DGU5</strain>
    </source>
</reference>
<feature type="domain" description="PpiC" evidence="14">
    <location>
        <begin position="253"/>
        <end position="372"/>
    </location>
</feature>
<dbReference type="Gene3D" id="3.10.50.40">
    <property type="match status" value="1"/>
</dbReference>
<gene>
    <name evidence="15" type="ORF">ABDJ38_07990</name>
</gene>
<protein>
    <recommendedName>
        <fullName evidence="2">Parvulin-like PPIase</fullName>
    </recommendedName>
    <alternativeName>
        <fullName evidence="9">Peptidyl-prolyl cis-trans isomerase plp</fullName>
    </alternativeName>
    <alternativeName>
        <fullName evidence="12">Periplasmic chaperone PpiD</fullName>
    </alternativeName>
    <alternativeName>
        <fullName evidence="13">Periplasmic folding chaperone</fullName>
    </alternativeName>
    <alternativeName>
        <fullName evidence="10">Rotamase plp</fullName>
    </alternativeName>
</protein>
<evidence type="ECO:0000256" key="13">
    <source>
        <dbReference type="ARBA" id="ARBA00042775"/>
    </source>
</evidence>
<sequence length="643" mass="68753">MLTFFRNFFKSKVGVVVTLGFLGLIALAFASMDVSSTGVFGGVSGGDRVARVGDRRISTSDLSTNVSNEVEQLRQQNPTLTIQSFAAEGGVANVLQRMISRWSIADFAEKLGLRAGDRLVDSEIVSIPAFRGVDGKFSEEAFRGALTQRGLSESAVRDDLAMGLMARQLVTPASLASRVPTALAQRYAQLLGESRTGAIAPIPAAAFAPDGDPTDEQLQAYYNEKQSRFIRPERRVLRYAVFNDAALGTLPAPTQAQIAARYERDEDQYAALEMRGLTQLVVPTQAAAQAIVTEVNGGTSLEAAVQAKGLAVSPVEELSKEALATRTSQAVANAAFAARQGALSAPAQGPLGWYVMRVDSVSNRAARPLAQVSGEIAEQLKTEQRRQAFIAAAEAIDDGFADGRSLSDIADEYDLELTSTQPLTADGRIYGTGESAPIELAPVLELAFDVDESDPQLAETVAGENLVLFEVNEITASAPAPLAEIREDVTLSWRRDEGMKAAGAAAARILKRVEDGSTLTAAVAAETENLPQPQSVTLNRRELAQQQQVTPTTMLFFSMAEGTTKRIEQAPSSAWFVVSLDKIETPEIAADDPLVGATRQQLSGNAGEEYTEQLVRAIERSLEVETNQSAVDAVIAQLTGQNQ</sequence>
<dbReference type="Proteomes" id="UP001484535">
    <property type="component" value="Unassembled WGS sequence"/>
</dbReference>
<dbReference type="InterPro" id="IPR027304">
    <property type="entry name" value="Trigger_fact/SurA_dom_sf"/>
</dbReference>
<evidence type="ECO:0000313" key="15">
    <source>
        <dbReference type="EMBL" id="MEN7537112.1"/>
    </source>
</evidence>
<evidence type="ECO:0000256" key="12">
    <source>
        <dbReference type="ARBA" id="ARBA00040743"/>
    </source>
</evidence>
<keyword evidence="5" id="KW-0812">Transmembrane</keyword>
<comment type="caution">
    <text evidence="15">The sequence shown here is derived from an EMBL/GenBank/DDBJ whole genome shotgun (WGS) entry which is preliminary data.</text>
</comment>
<evidence type="ECO:0000256" key="7">
    <source>
        <dbReference type="ARBA" id="ARBA00023136"/>
    </source>
</evidence>
<evidence type="ECO:0000256" key="10">
    <source>
        <dbReference type="ARBA" id="ARBA00031484"/>
    </source>
</evidence>
<organism evidence="15 16">
    <name type="scientific">Aurantiacibacter flavus</name>
    <dbReference type="NCBI Taxonomy" id="3145232"/>
    <lineage>
        <taxon>Bacteria</taxon>
        <taxon>Pseudomonadati</taxon>
        <taxon>Pseudomonadota</taxon>
        <taxon>Alphaproteobacteria</taxon>
        <taxon>Sphingomonadales</taxon>
        <taxon>Erythrobacteraceae</taxon>
        <taxon>Aurantiacibacter</taxon>
    </lineage>
</organism>
<evidence type="ECO:0000256" key="11">
    <source>
        <dbReference type="ARBA" id="ARBA00038408"/>
    </source>
</evidence>